<gene>
    <name evidence="1" type="ORF">BaRGS_00033235</name>
</gene>
<feature type="non-terminal residue" evidence="1">
    <location>
        <position position="1"/>
    </location>
</feature>
<proteinExistence type="predicted"/>
<dbReference type="Proteomes" id="UP001519460">
    <property type="component" value="Unassembled WGS sequence"/>
</dbReference>
<keyword evidence="2" id="KW-1185">Reference proteome</keyword>
<evidence type="ECO:0000313" key="2">
    <source>
        <dbReference type="Proteomes" id="UP001519460"/>
    </source>
</evidence>
<accession>A0ABD0JLK7</accession>
<organism evidence="1 2">
    <name type="scientific">Batillaria attramentaria</name>
    <dbReference type="NCBI Taxonomy" id="370345"/>
    <lineage>
        <taxon>Eukaryota</taxon>
        <taxon>Metazoa</taxon>
        <taxon>Spiralia</taxon>
        <taxon>Lophotrochozoa</taxon>
        <taxon>Mollusca</taxon>
        <taxon>Gastropoda</taxon>
        <taxon>Caenogastropoda</taxon>
        <taxon>Sorbeoconcha</taxon>
        <taxon>Cerithioidea</taxon>
        <taxon>Batillariidae</taxon>
        <taxon>Batillaria</taxon>
    </lineage>
</organism>
<name>A0ABD0JLK7_9CAEN</name>
<dbReference type="EMBL" id="JACVVK020000403">
    <property type="protein sequence ID" value="KAK7475546.1"/>
    <property type="molecule type" value="Genomic_DNA"/>
</dbReference>
<protein>
    <submittedName>
        <fullName evidence="1">Uncharacterized protein</fullName>
    </submittedName>
</protein>
<comment type="caution">
    <text evidence="1">The sequence shown here is derived from an EMBL/GenBank/DDBJ whole genome shotgun (WGS) entry which is preliminary data.</text>
</comment>
<evidence type="ECO:0000313" key="1">
    <source>
        <dbReference type="EMBL" id="KAK7475546.1"/>
    </source>
</evidence>
<feature type="non-terminal residue" evidence="1">
    <location>
        <position position="81"/>
    </location>
</feature>
<dbReference type="AlphaFoldDB" id="A0ABD0JLK7"/>
<reference evidence="1 2" key="1">
    <citation type="journal article" date="2023" name="Sci. Data">
        <title>Genome assembly of the Korean intertidal mud-creeper Batillaria attramentaria.</title>
        <authorList>
            <person name="Patra A.K."/>
            <person name="Ho P.T."/>
            <person name="Jun S."/>
            <person name="Lee S.J."/>
            <person name="Kim Y."/>
            <person name="Won Y.J."/>
        </authorList>
    </citation>
    <scope>NUCLEOTIDE SEQUENCE [LARGE SCALE GENOMIC DNA]</scope>
    <source>
        <strain evidence="1">Wonlab-2016</strain>
    </source>
</reference>
<sequence>HLRIVLRQAGQFNICPVTKQTICAHQTCTVTGSSGQSAASLAFAAELPANRQGDRHLLRSYISRGGSQVRDKITTPALLMQ</sequence>